<accession>A0A1G7TSE4</accession>
<dbReference type="STRING" id="440168.SAMN04487974_102308"/>
<dbReference type="InterPro" id="IPR013159">
    <property type="entry name" value="DnaA_C"/>
</dbReference>
<dbReference type="Proteomes" id="UP000199495">
    <property type="component" value="Unassembled WGS sequence"/>
</dbReference>
<dbReference type="RefSeq" id="WP_090593116.1">
    <property type="nucleotide sequence ID" value="NZ_FNCS01000002.1"/>
</dbReference>
<protein>
    <submittedName>
        <fullName evidence="2">DnaA protein helix-turn-helix</fullName>
    </submittedName>
</protein>
<dbReference type="SUPFAM" id="SSF48295">
    <property type="entry name" value="TrpR-like"/>
    <property type="match status" value="1"/>
</dbReference>
<dbReference type="EMBL" id="FNCS01000002">
    <property type="protein sequence ID" value="SDG38092.1"/>
    <property type="molecule type" value="Genomic_DNA"/>
</dbReference>
<evidence type="ECO:0000313" key="2">
    <source>
        <dbReference type="EMBL" id="SDG38092.1"/>
    </source>
</evidence>
<dbReference type="GO" id="GO:0006275">
    <property type="term" value="P:regulation of DNA replication"/>
    <property type="evidence" value="ECO:0007669"/>
    <property type="project" value="InterPro"/>
</dbReference>
<dbReference type="InterPro" id="IPR010921">
    <property type="entry name" value="Trp_repressor/repl_initiator"/>
</dbReference>
<dbReference type="AlphaFoldDB" id="A0A1G7TSE4"/>
<dbReference type="CDD" id="cd06571">
    <property type="entry name" value="Bac_DnaA_C"/>
    <property type="match status" value="1"/>
</dbReference>
<dbReference type="GO" id="GO:0006270">
    <property type="term" value="P:DNA replication initiation"/>
    <property type="evidence" value="ECO:0007669"/>
    <property type="project" value="InterPro"/>
</dbReference>
<sequence>MASKLSKSGRKPGLTIEQSARCRRIVAIVAHDTGIDPDAFFAASRCGVKTAQARQLAMYLCHVLSGLTMTQVGQFFRRDRTTVAHACALIEDSRDDRMIDSRIQALEDSVANNRHASRARAHTVAGGISHGY</sequence>
<reference evidence="2 3" key="1">
    <citation type="submission" date="2016-10" db="EMBL/GenBank/DDBJ databases">
        <authorList>
            <person name="de Groot N.N."/>
        </authorList>
    </citation>
    <scope>NUCLEOTIDE SEQUENCE [LARGE SCALE GENOMIC DNA]</scope>
    <source>
        <strain evidence="2 3">CGMCC 1.10267</strain>
    </source>
</reference>
<feature type="domain" description="Chromosomal replication initiator DnaA C-terminal" evidence="1">
    <location>
        <begin position="21"/>
        <end position="90"/>
    </location>
</feature>
<dbReference type="Pfam" id="PF08299">
    <property type="entry name" value="Bac_DnaA_C"/>
    <property type="match status" value="1"/>
</dbReference>
<organism evidence="2 3">
    <name type="scientific">Pelagibacterium luteolum</name>
    <dbReference type="NCBI Taxonomy" id="440168"/>
    <lineage>
        <taxon>Bacteria</taxon>
        <taxon>Pseudomonadati</taxon>
        <taxon>Pseudomonadota</taxon>
        <taxon>Alphaproteobacteria</taxon>
        <taxon>Hyphomicrobiales</taxon>
        <taxon>Devosiaceae</taxon>
        <taxon>Pelagibacterium</taxon>
    </lineage>
</organism>
<name>A0A1G7TSE4_9HYPH</name>
<gene>
    <name evidence="2" type="ORF">SAMN04487974_102308</name>
</gene>
<evidence type="ECO:0000313" key="3">
    <source>
        <dbReference type="Proteomes" id="UP000199495"/>
    </source>
</evidence>
<dbReference type="GO" id="GO:0005524">
    <property type="term" value="F:ATP binding"/>
    <property type="evidence" value="ECO:0007669"/>
    <property type="project" value="InterPro"/>
</dbReference>
<evidence type="ECO:0000259" key="1">
    <source>
        <dbReference type="SMART" id="SM00760"/>
    </source>
</evidence>
<dbReference type="OrthoDB" id="8480222at2"/>
<keyword evidence="3" id="KW-1185">Reference proteome</keyword>
<dbReference type="GO" id="GO:0043565">
    <property type="term" value="F:sequence-specific DNA binding"/>
    <property type="evidence" value="ECO:0007669"/>
    <property type="project" value="InterPro"/>
</dbReference>
<proteinExistence type="predicted"/>
<dbReference type="SMART" id="SM00760">
    <property type="entry name" value="Bac_DnaA_C"/>
    <property type="match status" value="1"/>
</dbReference>
<dbReference type="Gene3D" id="1.10.1750.10">
    <property type="match status" value="1"/>
</dbReference>